<dbReference type="InterPro" id="IPR006976">
    <property type="entry name" value="VanZ-like"/>
</dbReference>
<keyword evidence="1" id="KW-1133">Transmembrane helix</keyword>
<organism evidence="3 4">
    <name type="scientific">Butyrivibrio proteoclasticus (strain ATCC 51982 / DSM 14932 / B316)</name>
    <name type="common">Clostridium proteoclasticum</name>
    <dbReference type="NCBI Taxonomy" id="515622"/>
    <lineage>
        <taxon>Bacteria</taxon>
        <taxon>Bacillati</taxon>
        <taxon>Bacillota</taxon>
        <taxon>Clostridia</taxon>
        <taxon>Lachnospirales</taxon>
        <taxon>Lachnospiraceae</taxon>
        <taxon>Butyrivibrio</taxon>
    </lineage>
</organism>
<proteinExistence type="predicted"/>
<keyword evidence="4" id="KW-1185">Reference proteome</keyword>
<reference evidence="3 4" key="1">
    <citation type="journal article" date="2010" name="PLoS ONE">
        <title>The glycobiome of the rumen bacterium Butyrivibrio proteoclasticus B316(T) highlights adaptation to a polysaccharide-rich environment.</title>
        <authorList>
            <person name="Kelly W.J."/>
            <person name="Leahy S.C."/>
            <person name="Altermann E."/>
            <person name="Yeoman C.J."/>
            <person name="Dunne J.C."/>
            <person name="Kong Z."/>
            <person name="Pacheco D.M."/>
            <person name="Li D."/>
            <person name="Noel S.J."/>
            <person name="Moon C.D."/>
            <person name="Cookson A.L."/>
            <person name="Attwood G.T."/>
        </authorList>
    </citation>
    <scope>NUCLEOTIDE SEQUENCE [LARGE SCALE GENOMIC DNA]</scope>
    <source>
        <strain evidence="4">ATCC 51982 / DSM 14932 / B316</strain>
    </source>
</reference>
<evidence type="ECO:0000313" key="4">
    <source>
        <dbReference type="Proteomes" id="UP000001299"/>
    </source>
</evidence>
<protein>
    <recommendedName>
        <fullName evidence="2">VanZ-like domain-containing protein</fullName>
    </recommendedName>
</protein>
<dbReference type="EMBL" id="CP001810">
    <property type="protein sequence ID" value="ADL33569.1"/>
    <property type="molecule type" value="Genomic_DNA"/>
</dbReference>
<evidence type="ECO:0000259" key="2">
    <source>
        <dbReference type="Pfam" id="PF04892"/>
    </source>
</evidence>
<dbReference type="AlphaFoldDB" id="E0S194"/>
<name>E0S194_BUTPB</name>
<keyword evidence="1" id="KW-0472">Membrane</keyword>
<dbReference type="KEGG" id="bpb:bpr_I0827"/>
<feature type="transmembrane region" description="Helical" evidence="1">
    <location>
        <begin position="115"/>
        <end position="136"/>
    </location>
</feature>
<dbReference type="Proteomes" id="UP000001299">
    <property type="component" value="Chromosome 1"/>
</dbReference>
<evidence type="ECO:0000256" key="1">
    <source>
        <dbReference type="SAM" id="Phobius"/>
    </source>
</evidence>
<feature type="transmembrane region" description="Helical" evidence="1">
    <location>
        <begin position="69"/>
        <end position="95"/>
    </location>
</feature>
<gene>
    <name evidence="3" type="ordered locus">bpr_I0827</name>
</gene>
<dbReference type="NCBIfam" id="NF037970">
    <property type="entry name" value="vanZ_1"/>
    <property type="match status" value="1"/>
</dbReference>
<feature type="domain" description="VanZ-like" evidence="2">
    <location>
        <begin position="16"/>
        <end position="132"/>
    </location>
</feature>
<evidence type="ECO:0000313" key="3">
    <source>
        <dbReference type="EMBL" id="ADL33569.1"/>
    </source>
</evidence>
<accession>E0S194</accession>
<dbReference type="RefSeq" id="WP_013280225.1">
    <property type="nucleotide sequence ID" value="NC_014387.1"/>
</dbReference>
<dbReference type="STRING" id="515622.bpr_I0827"/>
<dbReference type="eggNOG" id="COG5652">
    <property type="taxonomic scope" value="Bacteria"/>
</dbReference>
<keyword evidence="1" id="KW-0812">Transmembrane</keyword>
<dbReference type="Pfam" id="PF04892">
    <property type="entry name" value="VanZ"/>
    <property type="match status" value="1"/>
</dbReference>
<sequence>MTSTFMRIRKLFPIAIMLIIIAILTMQSPSETLSVSGGLQNFCKAIVPNASGRWATDMHWFRSLLHLPLYFMLGIITAFSFTRPWVSALICSVVAIADETFKVFLPTREFEGRDIAFDVIGFLVGIGLVVIIRRLSAGNERV</sequence>
<dbReference type="HOGENOM" id="CLU_1812197_0_0_9"/>